<accession>A0A5B7FEZ3</accession>
<evidence type="ECO:0000313" key="2">
    <source>
        <dbReference type="Proteomes" id="UP000324222"/>
    </source>
</evidence>
<reference evidence="1 2" key="1">
    <citation type="submission" date="2019-05" db="EMBL/GenBank/DDBJ databases">
        <title>Another draft genome of Portunus trituberculatus and its Hox gene families provides insights of decapod evolution.</title>
        <authorList>
            <person name="Jeong J.-H."/>
            <person name="Song I."/>
            <person name="Kim S."/>
            <person name="Choi T."/>
            <person name="Kim D."/>
            <person name="Ryu S."/>
            <person name="Kim W."/>
        </authorList>
    </citation>
    <scope>NUCLEOTIDE SEQUENCE [LARGE SCALE GENOMIC DNA]</scope>
    <source>
        <tissue evidence="1">Muscle</tissue>
    </source>
</reference>
<dbReference type="AlphaFoldDB" id="A0A5B7FEZ3"/>
<name>A0A5B7FEZ3_PORTR</name>
<gene>
    <name evidence="1" type="ORF">E2C01_037208</name>
</gene>
<dbReference type="Proteomes" id="UP000324222">
    <property type="component" value="Unassembled WGS sequence"/>
</dbReference>
<proteinExistence type="predicted"/>
<dbReference type="EMBL" id="VSRR010005884">
    <property type="protein sequence ID" value="MPC43558.1"/>
    <property type="molecule type" value="Genomic_DNA"/>
</dbReference>
<evidence type="ECO:0000313" key="1">
    <source>
        <dbReference type="EMBL" id="MPC43558.1"/>
    </source>
</evidence>
<sequence>MKLEGPTSSCQGYFADGGVLPPTPAGCLVLHLASVQIIPVTLLDARWTGRPSHLVLPHLNNGRPSVRRKSIHFL</sequence>
<comment type="caution">
    <text evidence="1">The sequence shown here is derived from an EMBL/GenBank/DDBJ whole genome shotgun (WGS) entry which is preliminary data.</text>
</comment>
<protein>
    <submittedName>
        <fullName evidence="1">Uncharacterized protein</fullName>
    </submittedName>
</protein>
<organism evidence="1 2">
    <name type="scientific">Portunus trituberculatus</name>
    <name type="common">Swimming crab</name>
    <name type="synonym">Neptunus trituberculatus</name>
    <dbReference type="NCBI Taxonomy" id="210409"/>
    <lineage>
        <taxon>Eukaryota</taxon>
        <taxon>Metazoa</taxon>
        <taxon>Ecdysozoa</taxon>
        <taxon>Arthropoda</taxon>
        <taxon>Crustacea</taxon>
        <taxon>Multicrustacea</taxon>
        <taxon>Malacostraca</taxon>
        <taxon>Eumalacostraca</taxon>
        <taxon>Eucarida</taxon>
        <taxon>Decapoda</taxon>
        <taxon>Pleocyemata</taxon>
        <taxon>Brachyura</taxon>
        <taxon>Eubrachyura</taxon>
        <taxon>Portunoidea</taxon>
        <taxon>Portunidae</taxon>
        <taxon>Portuninae</taxon>
        <taxon>Portunus</taxon>
    </lineage>
</organism>
<keyword evidence="2" id="KW-1185">Reference proteome</keyword>